<feature type="domain" description="Protein CR006 P-loop" evidence="2">
    <location>
        <begin position="10"/>
        <end position="726"/>
    </location>
</feature>
<dbReference type="AlphaFoldDB" id="A0AAX0Q628"/>
<dbReference type="InterPro" id="IPR026866">
    <property type="entry name" value="CR006_AAA"/>
</dbReference>
<keyword evidence="1" id="KW-0175">Coiled coil</keyword>
<keyword evidence="4" id="KW-1185">Reference proteome</keyword>
<protein>
    <recommendedName>
        <fullName evidence="2">Protein CR006 P-loop domain-containing protein</fullName>
    </recommendedName>
</protein>
<dbReference type="Pfam" id="PF13166">
    <property type="entry name" value="AAA_13"/>
    <property type="match status" value="1"/>
</dbReference>
<dbReference type="PANTHER" id="PTHR32182:SF22">
    <property type="entry name" value="ATP-DEPENDENT ENDONUCLEASE, OLD FAMILY-RELATED"/>
    <property type="match status" value="1"/>
</dbReference>
<evidence type="ECO:0000256" key="1">
    <source>
        <dbReference type="SAM" id="Coils"/>
    </source>
</evidence>
<evidence type="ECO:0000259" key="2">
    <source>
        <dbReference type="Pfam" id="PF13166"/>
    </source>
</evidence>
<sequence>MIKKIDRIQNFGSYQDYSWNCNKDFSNFNLIFGWNYSGKTTLSRIFRSFEKHELPEHYESGSFKITCRDGTEYTQKSLSTPLSIRVFNEDFVEENFRWNEDASAEPFFVLGEENIELLKELNEKKAGCEELKKKIKETQDNIDSQTSTLEETYTNKARDIKQNLNIPDYDKTKLKKVVGEIRDDKQSHVLDEKSLSSTLYTYHYTDKRDEIPELSLKVPDLQSLFYEIREIASEIIDTQPIQKLVEDTKLNEWVREGVNLHKNDDSVCKFCGQSLPPETLKRYLEHFSDNYNSFLSKVREYKERVSQLSENLDLVKIPEKIFFYQNISDTDFTELSSLSLLKQEYKNYLNYLIKIADEKINNIFTRLPVREIEFDQFEFETHISIVNQLIAKNNERTQHFETEIEKSKEILLKHYAGEFIKDSNLKQVDLETSTLGLSLETMENQRETLKKEITELSVQFEEGKIGAEKINQYLETYFGKGDIVIRSEGDTGGFLLYRGKQKAYNLSSGEKTSIAFAYFLAKLREKNTIFDNSIVYIDDPISSLDSRHLFNTYSLIKTIFHGEPGKPCKCKQLFLSTHNYEFLCLSLQWFKDIPDRKTSIAYYLVKKSERESGNESVIKDMPKTLTKKNAEYGYLFEELYRYYKDPSEEPEHSDCLPNLMRRFLESYCSFKYRSKLGDGVKKLITDKQKRERVMKYVNYYSHPTDYVHTIGMADLSEGKDVIDIIFEAMKLNDLEHYTALENEVRSNQPPSQ</sequence>
<name>A0AAX0Q628_9EURY</name>
<gene>
    <name evidence="3" type="ORF">ASJ83_00505</name>
</gene>
<dbReference type="GO" id="GO:0000731">
    <property type="term" value="P:DNA synthesis involved in DNA repair"/>
    <property type="evidence" value="ECO:0007669"/>
    <property type="project" value="TreeGrafter"/>
</dbReference>
<accession>A0AAX0Q628</accession>
<organism evidence="3 4">
    <name type="scientific">Methanocorpusculum parvum</name>
    <dbReference type="NCBI Taxonomy" id="2193"/>
    <lineage>
        <taxon>Archaea</taxon>
        <taxon>Methanobacteriati</taxon>
        <taxon>Methanobacteriota</taxon>
        <taxon>Stenosarchaea group</taxon>
        <taxon>Methanomicrobia</taxon>
        <taxon>Methanomicrobiales</taxon>
        <taxon>Methanocorpusculaceae</taxon>
        <taxon>Methanocorpusculum</taxon>
    </lineage>
</organism>
<dbReference type="Gene3D" id="3.40.50.300">
    <property type="entry name" value="P-loop containing nucleotide triphosphate hydrolases"/>
    <property type="match status" value="1"/>
</dbReference>
<evidence type="ECO:0000313" key="3">
    <source>
        <dbReference type="EMBL" id="PAV08677.1"/>
    </source>
</evidence>
<reference evidence="3 4" key="1">
    <citation type="journal article" date="2017" name="BMC Genomics">
        <title>Genomic analysis of methanogenic archaea reveals a shift towards energy conservation.</title>
        <authorList>
            <person name="Gilmore S.P."/>
            <person name="Henske J.K."/>
            <person name="Sexton J.A."/>
            <person name="Solomon K.V."/>
            <person name="Seppala S."/>
            <person name="Yoo J.I."/>
            <person name="Huyett L.M."/>
            <person name="Pressman A."/>
            <person name="Cogan J.Z."/>
            <person name="Kivenson V."/>
            <person name="Peng X."/>
            <person name="Tan Y."/>
            <person name="Valentine D.L."/>
            <person name="O'Malley M.A."/>
        </authorList>
    </citation>
    <scope>NUCLEOTIDE SEQUENCE [LARGE SCALE GENOMIC DNA]</scope>
    <source>
        <strain evidence="3 4">XII</strain>
    </source>
</reference>
<dbReference type="GO" id="GO:0006302">
    <property type="term" value="P:double-strand break repair"/>
    <property type="evidence" value="ECO:0007669"/>
    <property type="project" value="TreeGrafter"/>
</dbReference>
<dbReference type="InterPro" id="IPR027417">
    <property type="entry name" value="P-loop_NTPase"/>
</dbReference>
<proteinExistence type="predicted"/>
<dbReference type="SUPFAM" id="SSF52540">
    <property type="entry name" value="P-loop containing nucleoside triphosphate hydrolases"/>
    <property type="match status" value="1"/>
</dbReference>
<dbReference type="SUPFAM" id="SSF75712">
    <property type="entry name" value="Rad50 coiled-coil Zn hook"/>
    <property type="match status" value="1"/>
</dbReference>
<dbReference type="Proteomes" id="UP000243820">
    <property type="component" value="Unassembled WGS sequence"/>
</dbReference>
<evidence type="ECO:0000313" key="4">
    <source>
        <dbReference type="Proteomes" id="UP000243820"/>
    </source>
</evidence>
<comment type="caution">
    <text evidence="3">The sequence shown here is derived from an EMBL/GenBank/DDBJ whole genome shotgun (WGS) entry which is preliminary data.</text>
</comment>
<dbReference type="PANTHER" id="PTHR32182">
    <property type="entry name" value="DNA REPLICATION AND REPAIR PROTEIN RECF"/>
    <property type="match status" value="1"/>
</dbReference>
<dbReference type="EMBL" id="LMVO01000044">
    <property type="protein sequence ID" value="PAV08677.1"/>
    <property type="molecule type" value="Genomic_DNA"/>
</dbReference>
<feature type="coiled-coil region" evidence="1">
    <location>
        <begin position="114"/>
        <end position="148"/>
    </location>
</feature>
<dbReference type="RefSeq" id="WP_095642472.1">
    <property type="nucleotide sequence ID" value="NZ_LMVO01000044.1"/>
</dbReference>